<dbReference type="AlphaFoldDB" id="A0A7H0HDU5"/>
<evidence type="ECO:0000256" key="1">
    <source>
        <dbReference type="SAM" id="SignalP"/>
    </source>
</evidence>
<organism evidence="2 3">
    <name type="scientific">Paenacidovorax monticola</name>
    <dbReference type="NCBI Taxonomy" id="1926868"/>
    <lineage>
        <taxon>Bacteria</taxon>
        <taxon>Pseudomonadati</taxon>
        <taxon>Pseudomonadota</taxon>
        <taxon>Betaproteobacteria</taxon>
        <taxon>Burkholderiales</taxon>
        <taxon>Comamonadaceae</taxon>
        <taxon>Paenacidovorax</taxon>
    </lineage>
</organism>
<dbReference type="EMBL" id="CP060790">
    <property type="protein sequence ID" value="QNP58711.1"/>
    <property type="molecule type" value="Genomic_DNA"/>
</dbReference>
<evidence type="ECO:0000313" key="2">
    <source>
        <dbReference type="EMBL" id="QNP58711.1"/>
    </source>
</evidence>
<evidence type="ECO:0000313" key="3">
    <source>
        <dbReference type="Proteomes" id="UP000516057"/>
    </source>
</evidence>
<gene>
    <name evidence="2" type="ORF">H9L24_17360</name>
</gene>
<feature type="signal peptide" evidence="1">
    <location>
        <begin position="1"/>
        <end position="28"/>
    </location>
</feature>
<proteinExistence type="predicted"/>
<dbReference type="Pfam" id="PF13852">
    <property type="entry name" value="DUF4197"/>
    <property type="match status" value="1"/>
</dbReference>
<feature type="chain" id="PRO_5028931227" evidence="1">
    <location>
        <begin position="29"/>
        <end position="235"/>
    </location>
</feature>
<dbReference type="PROSITE" id="PS51318">
    <property type="entry name" value="TAT"/>
    <property type="match status" value="1"/>
</dbReference>
<name>A0A7H0HDU5_9BURK</name>
<reference evidence="2 3" key="1">
    <citation type="submission" date="2020-08" db="EMBL/GenBank/DDBJ databases">
        <title>Genome sequence of Acidovorax monticola KACC 19171T.</title>
        <authorList>
            <person name="Hyun D.-W."/>
            <person name="Bae J.-W."/>
        </authorList>
    </citation>
    <scope>NUCLEOTIDE SEQUENCE [LARGE SCALE GENOMIC DNA]</scope>
    <source>
        <strain evidence="2 3">KACC 19171</strain>
    </source>
</reference>
<sequence>MSRRAFIHQGGAAALGMLLLAAQRQAWALSLADLSNADASSGVKAALAKGAEAAIGLLGRTDGFLGNPRVRIGLPGQLEDAAKLMRRFGQGQRIDELVTTLNRAAEAAVPMGKDLLVGAVQNMTVTDAKNILTGGDTAVTRFFADKTRTPLGERFLPVVTQATEKVGLTQQYNAFAGKAAGFGLLKKEDANLAQYVTGKTLDGLYFMIGEEERKIRQDPVGTGSALLQKVFGAAR</sequence>
<dbReference type="RefSeq" id="WP_187735698.1">
    <property type="nucleotide sequence ID" value="NZ_CP060790.1"/>
</dbReference>
<keyword evidence="3" id="KW-1185">Reference proteome</keyword>
<dbReference type="InterPro" id="IPR006311">
    <property type="entry name" value="TAT_signal"/>
</dbReference>
<dbReference type="InterPro" id="IPR025245">
    <property type="entry name" value="DUF4197"/>
</dbReference>
<protein>
    <submittedName>
        <fullName evidence="2">DUF4197 domain-containing protein</fullName>
    </submittedName>
</protein>
<dbReference type="Proteomes" id="UP000516057">
    <property type="component" value="Chromosome"/>
</dbReference>
<accession>A0A7H0HDU5</accession>
<keyword evidence="1" id="KW-0732">Signal</keyword>
<dbReference type="KEGG" id="amon:H9L24_17360"/>